<evidence type="ECO:0000256" key="4">
    <source>
        <dbReference type="ARBA" id="ARBA00022691"/>
    </source>
</evidence>
<dbReference type="Pfam" id="PF00919">
    <property type="entry name" value="UPF0004"/>
    <property type="match status" value="1"/>
</dbReference>
<dbReference type="PANTHER" id="PTHR43837">
    <property type="entry name" value="RIBOSOMAL PROTEIN S12 METHYLTHIOTRANSFERASE RIMO"/>
    <property type="match status" value="1"/>
</dbReference>
<comment type="caution">
    <text evidence="12">The sequence shown here is derived from an EMBL/GenBank/DDBJ whole genome shotgun (WGS) entry which is preliminary data.</text>
</comment>
<dbReference type="EC" id="2.8.4.4" evidence="8"/>
<reference evidence="13" key="1">
    <citation type="journal article" date="2019" name="Int. J. Syst. Evol. Microbiol.">
        <title>The Global Catalogue of Microorganisms (GCM) 10K type strain sequencing project: providing services to taxonomists for standard genome sequencing and annotation.</title>
        <authorList>
            <consortium name="The Broad Institute Genomics Platform"/>
            <consortium name="The Broad Institute Genome Sequencing Center for Infectious Disease"/>
            <person name="Wu L."/>
            <person name="Ma J."/>
        </authorList>
    </citation>
    <scope>NUCLEOTIDE SEQUENCE [LARGE SCALE GENOMIC DNA]</scope>
    <source>
        <strain evidence="13">NBRC 113072</strain>
    </source>
</reference>
<comment type="cofactor">
    <cofactor evidence="8">
        <name>[4Fe-4S] cluster</name>
        <dbReference type="ChEBI" id="CHEBI:49883"/>
    </cofactor>
    <text evidence="8">Binds 2 [4Fe-4S] clusters. One cluster is coordinated with 3 cysteines and an exchangeable S-adenosyl-L-methionine.</text>
</comment>
<feature type="compositionally biased region" description="Basic residues" evidence="9">
    <location>
        <begin position="510"/>
        <end position="525"/>
    </location>
</feature>
<feature type="domain" description="Radical SAM core" evidence="11">
    <location>
        <begin position="169"/>
        <end position="400"/>
    </location>
</feature>
<keyword evidence="13" id="KW-1185">Reference proteome</keyword>
<feature type="binding site" evidence="8">
    <location>
        <position position="187"/>
    </location>
    <ligand>
        <name>[4Fe-4S] cluster</name>
        <dbReference type="ChEBI" id="CHEBI:49883"/>
        <label>2</label>
        <note>4Fe-4S-S-AdoMet</note>
    </ligand>
</feature>
<dbReference type="SMART" id="SM00729">
    <property type="entry name" value="Elp3"/>
    <property type="match status" value="1"/>
</dbReference>
<feature type="region of interest" description="Disordered" evidence="9">
    <location>
        <begin position="468"/>
        <end position="564"/>
    </location>
</feature>
<dbReference type="InterPro" id="IPR007197">
    <property type="entry name" value="rSAM"/>
</dbReference>
<evidence type="ECO:0000256" key="9">
    <source>
        <dbReference type="SAM" id="MobiDB-lite"/>
    </source>
</evidence>
<keyword evidence="4 8" id="KW-0949">S-adenosyl-L-methionine</keyword>
<dbReference type="InterPro" id="IPR038135">
    <property type="entry name" value="Methylthiotransferase_N_sf"/>
</dbReference>
<dbReference type="PANTHER" id="PTHR43837:SF1">
    <property type="entry name" value="RIBOSOMAL PROTEIN US12 METHYLTHIOTRANSFERASE RIMO"/>
    <property type="match status" value="1"/>
</dbReference>
<dbReference type="InterPro" id="IPR023404">
    <property type="entry name" value="rSAM_horseshoe"/>
</dbReference>
<dbReference type="SFLD" id="SFLDG01082">
    <property type="entry name" value="B12-binding_domain_containing"/>
    <property type="match status" value="1"/>
</dbReference>
<evidence type="ECO:0000256" key="1">
    <source>
        <dbReference type="ARBA" id="ARBA00022485"/>
    </source>
</evidence>
<feature type="compositionally biased region" description="Basic and acidic residues" evidence="9">
    <location>
        <begin position="548"/>
        <end position="562"/>
    </location>
</feature>
<evidence type="ECO:0000259" key="11">
    <source>
        <dbReference type="PROSITE" id="PS51918"/>
    </source>
</evidence>
<dbReference type="HAMAP" id="MF_01865">
    <property type="entry name" value="MTTase_RimO"/>
    <property type="match status" value="1"/>
</dbReference>
<dbReference type="Proteomes" id="UP001157126">
    <property type="component" value="Unassembled WGS sequence"/>
</dbReference>
<dbReference type="Gene3D" id="3.40.50.12160">
    <property type="entry name" value="Methylthiotransferase, N-terminal domain"/>
    <property type="match status" value="1"/>
</dbReference>
<dbReference type="InterPro" id="IPR020612">
    <property type="entry name" value="Methylthiotransferase_CS"/>
</dbReference>
<dbReference type="Pfam" id="PF04055">
    <property type="entry name" value="Radical_SAM"/>
    <property type="match status" value="1"/>
</dbReference>
<keyword evidence="7 8" id="KW-0411">Iron-sulfur</keyword>
<evidence type="ECO:0000256" key="6">
    <source>
        <dbReference type="ARBA" id="ARBA00023004"/>
    </source>
</evidence>
<sequence length="665" mass="72323">MAENEVHGSVAIVTLGCARNDVDSEELAGRLRAGGWRLVEEPGEADVAVVNTCGFVEQAKKDSIDALLETADLKEHGRTQKVVAVGCLAERYGEQLAAELPEADAVLGFDSYTDMSGQLRAILDGAEPASHVPRDRRTLLPLAPTQRPAAVGDVVVPGVWMDQIPRARLGDAPWAPLKIASGCDRRCAFCAIPAFRGSFVSRRPTDVVAEARWLADNGVREALLVSENSTSYGKDLGDLRLLESLLPELAAIDGLDRVRVSYLQPAEIRPGLLEVMAQTPGVVPYFDLSFQHASPTLLRRMRRFGGREDFLGLVERIRDLVPEAGIRSNVIVGFPGETEEDVEILRSFLADARMDVVGVFGYSDEDGTEALGLEDKLPEDVIAGRVSEVTDLVEELMSQRAADRVGSEVSVLVEGVEDEDEGERGVTVGRADHQGPEVDGVCRLTWDPAIGDLVTGRVVESDGVDLVVEPLGGRGEHSRRQAEQLEPPERADGAEDPPGPAVPVAVAPARRPRRRRPLVGVRRVRRRDDHRSTRRRTGPAQGAHHRLRQDGRPDRRQGADRGRVHRAVAHRPVVVVGDDRRPRARDRHHPHAVRRHPLRRHARRQGGKLKTVLQAVALALFIAPLGGVFFWAASAVMGAAVVVTAVTGIDYVLAARRLVAAGRPA</sequence>
<proteinExistence type="inferred from homology"/>
<dbReference type="InterPro" id="IPR058240">
    <property type="entry name" value="rSAM_sf"/>
</dbReference>
<keyword evidence="2 8" id="KW-0963">Cytoplasm</keyword>
<comment type="subcellular location">
    <subcellularLocation>
        <location evidence="8">Cytoplasm</location>
    </subcellularLocation>
</comment>
<dbReference type="EMBL" id="BSUO01000001">
    <property type="protein sequence ID" value="GMA39223.1"/>
    <property type="molecule type" value="Genomic_DNA"/>
</dbReference>
<dbReference type="SFLD" id="SFLDS00029">
    <property type="entry name" value="Radical_SAM"/>
    <property type="match status" value="1"/>
</dbReference>
<evidence type="ECO:0000256" key="8">
    <source>
        <dbReference type="HAMAP-Rule" id="MF_01865"/>
    </source>
</evidence>
<keyword evidence="3 8" id="KW-0808">Transferase</keyword>
<keyword evidence="5 8" id="KW-0479">Metal-binding</keyword>
<evidence type="ECO:0000256" key="7">
    <source>
        <dbReference type="ARBA" id="ARBA00023014"/>
    </source>
</evidence>
<feature type="compositionally biased region" description="Basic residues" evidence="9">
    <location>
        <begin position="532"/>
        <end position="547"/>
    </location>
</feature>
<dbReference type="InterPro" id="IPR002792">
    <property type="entry name" value="TRAM_dom"/>
</dbReference>
<name>A0ABQ6IPP2_9MICO</name>
<evidence type="ECO:0000256" key="2">
    <source>
        <dbReference type="ARBA" id="ARBA00022490"/>
    </source>
</evidence>
<feature type="domain" description="MTTase N-terminal" evidence="10">
    <location>
        <begin position="8"/>
        <end position="124"/>
    </location>
</feature>
<dbReference type="Gene3D" id="3.80.30.20">
    <property type="entry name" value="tm_1862 like domain"/>
    <property type="match status" value="1"/>
</dbReference>
<dbReference type="PROSITE" id="PS51918">
    <property type="entry name" value="RADICAL_SAM"/>
    <property type="match status" value="1"/>
</dbReference>
<feature type="region of interest" description="Disordered" evidence="9">
    <location>
        <begin position="581"/>
        <end position="605"/>
    </location>
</feature>
<dbReference type="InterPro" id="IPR005840">
    <property type="entry name" value="Ribosomal_uS12_MeSTrfase_RimO"/>
</dbReference>
<feature type="binding site" evidence="8">
    <location>
        <position position="53"/>
    </location>
    <ligand>
        <name>[4Fe-4S] cluster</name>
        <dbReference type="ChEBI" id="CHEBI:49883"/>
        <label>1</label>
    </ligand>
</feature>
<dbReference type="SFLD" id="SFLDF00274">
    <property type="entry name" value="ribosomal_protein_S12_methylth"/>
    <property type="match status" value="1"/>
</dbReference>
<organism evidence="12 13">
    <name type="scientific">Mobilicoccus caccae</name>
    <dbReference type="NCBI Taxonomy" id="1859295"/>
    <lineage>
        <taxon>Bacteria</taxon>
        <taxon>Bacillati</taxon>
        <taxon>Actinomycetota</taxon>
        <taxon>Actinomycetes</taxon>
        <taxon>Micrococcales</taxon>
        <taxon>Dermatophilaceae</taxon>
        <taxon>Mobilicoccus</taxon>
    </lineage>
</organism>
<dbReference type="NCBIfam" id="TIGR00089">
    <property type="entry name" value="MiaB/RimO family radical SAM methylthiotransferase"/>
    <property type="match status" value="1"/>
</dbReference>
<feature type="compositionally biased region" description="Basic and acidic residues" evidence="9">
    <location>
        <begin position="474"/>
        <end position="493"/>
    </location>
</feature>
<evidence type="ECO:0000313" key="13">
    <source>
        <dbReference type="Proteomes" id="UP001157126"/>
    </source>
</evidence>
<gene>
    <name evidence="8" type="primary">rimO</name>
    <name evidence="12" type="ORF">GCM10025883_12680</name>
</gene>
<feature type="compositionally biased region" description="Basic residues" evidence="9">
    <location>
        <begin position="582"/>
        <end position="605"/>
    </location>
</feature>
<evidence type="ECO:0000259" key="10">
    <source>
        <dbReference type="PROSITE" id="PS51449"/>
    </source>
</evidence>
<comment type="function">
    <text evidence="8">Catalyzes the methylthiolation of an aspartic acid residue of ribosomal protein uS12.</text>
</comment>
<dbReference type="PROSITE" id="PS51449">
    <property type="entry name" value="MTTASE_N"/>
    <property type="match status" value="1"/>
</dbReference>
<dbReference type="InterPro" id="IPR012340">
    <property type="entry name" value="NA-bd_OB-fold"/>
</dbReference>
<dbReference type="InterPro" id="IPR013848">
    <property type="entry name" value="Methylthiotransferase_N"/>
</dbReference>
<evidence type="ECO:0000256" key="5">
    <source>
        <dbReference type="ARBA" id="ARBA00022723"/>
    </source>
</evidence>
<dbReference type="NCBIfam" id="TIGR01125">
    <property type="entry name" value="30S ribosomal protein S12 methylthiotransferase RimO"/>
    <property type="match status" value="1"/>
</dbReference>
<feature type="region of interest" description="Disordered" evidence="9">
    <location>
        <begin position="415"/>
        <end position="434"/>
    </location>
</feature>
<feature type="binding site" evidence="8">
    <location>
        <position position="87"/>
    </location>
    <ligand>
        <name>[4Fe-4S] cluster</name>
        <dbReference type="ChEBI" id="CHEBI:49883"/>
        <label>1</label>
    </ligand>
</feature>
<dbReference type="Pfam" id="PF18693">
    <property type="entry name" value="TRAM_2"/>
    <property type="match status" value="1"/>
</dbReference>
<feature type="binding site" evidence="8">
    <location>
        <position position="183"/>
    </location>
    <ligand>
        <name>[4Fe-4S] cluster</name>
        <dbReference type="ChEBI" id="CHEBI:49883"/>
        <label>2</label>
        <note>4Fe-4S-S-AdoMet</note>
    </ligand>
</feature>
<keyword evidence="1 8" id="KW-0004">4Fe-4S</keyword>
<feature type="binding site" evidence="8">
    <location>
        <position position="190"/>
    </location>
    <ligand>
        <name>[4Fe-4S] cluster</name>
        <dbReference type="ChEBI" id="CHEBI:49883"/>
        <label>2</label>
        <note>4Fe-4S-S-AdoMet</note>
    </ligand>
</feature>
<dbReference type="InterPro" id="IPR006638">
    <property type="entry name" value="Elp3/MiaA/NifB-like_rSAM"/>
</dbReference>
<protein>
    <recommendedName>
        <fullName evidence="8">Ribosomal protein uS12 methylthiotransferase RimO</fullName>
        <shortName evidence="8">uS12 MTTase</shortName>
        <shortName evidence="8">uS12 methylthiotransferase</shortName>
        <ecNumber evidence="8">2.8.4.4</ecNumber>
    </recommendedName>
    <alternativeName>
        <fullName evidence="8">Ribosomal protein uS12 (aspartate-C(3))-methylthiotransferase</fullName>
    </alternativeName>
    <alternativeName>
        <fullName evidence="8">Ribosome maturation factor RimO</fullName>
    </alternativeName>
</protein>
<dbReference type="CDD" id="cd01335">
    <property type="entry name" value="Radical_SAM"/>
    <property type="match status" value="1"/>
</dbReference>
<dbReference type="PROSITE" id="PS01278">
    <property type="entry name" value="MTTASE_RADICAL"/>
    <property type="match status" value="1"/>
</dbReference>
<dbReference type="SFLD" id="SFLDG01061">
    <property type="entry name" value="methylthiotransferase"/>
    <property type="match status" value="1"/>
</dbReference>
<dbReference type="Gene3D" id="2.40.50.140">
    <property type="entry name" value="Nucleic acid-binding proteins"/>
    <property type="match status" value="1"/>
</dbReference>
<comment type="similarity">
    <text evidence="8">Belongs to the methylthiotransferase family. RimO subfamily.</text>
</comment>
<keyword evidence="6 8" id="KW-0408">Iron</keyword>
<dbReference type="InterPro" id="IPR005839">
    <property type="entry name" value="Methylthiotransferase"/>
</dbReference>
<comment type="catalytic activity">
    <reaction evidence="8">
        <text>L-aspartate(89)-[ribosomal protein uS12]-hydrogen + (sulfur carrier)-SH + AH2 + 2 S-adenosyl-L-methionine = 3-methylsulfanyl-L-aspartate(89)-[ribosomal protein uS12]-hydrogen + (sulfur carrier)-H + 5'-deoxyadenosine + L-methionine + A + S-adenosyl-L-homocysteine + 2 H(+)</text>
        <dbReference type="Rhea" id="RHEA:37087"/>
        <dbReference type="Rhea" id="RHEA-COMP:10460"/>
        <dbReference type="Rhea" id="RHEA-COMP:10461"/>
        <dbReference type="Rhea" id="RHEA-COMP:14737"/>
        <dbReference type="Rhea" id="RHEA-COMP:14739"/>
        <dbReference type="ChEBI" id="CHEBI:13193"/>
        <dbReference type="ChEBI" id="CHEBI:15378"/>
        <dbReference type="ChEBI" id="CHEBI:17319"/>
        <dbReference type="ChEBI" id="CHEBI:17499"/>
        <dbReference type="ChEBI" id="CHEBI:29917"/>
        <dbReference type="ChEBI" id="CHEBI:29961"/>
        <dbReference type="ChEBI" id="CHEBI:57844"/>
        <dbReference type="ChEBI" id="CHEBI:57856"/>
        <dbReference type="ChEBI" id="CHEBI:59789"/>
        <dbReference type="ChEBI" id="CHEBI:64428"/>
        <dbReference type="ChEBI" id="CHEBI:73599"/>
        <dbReference type="EC" id="2.8.4.4"/>
    </reaction>
</comment>
<evidence type="ECO:0000313" key="12">
    <source>
        <dbReference type="EMBL" id="GMA39223.1"/>
    </source>
</evidence>
<feature type="binding site" evidence="8">
    <location>
        <position position="17"/>
    </location>
    <ligand>
        <name>[4Fe-4S] cluster</name>
        <dbReference type="ChEBI" id="CHEBI:49883"/>
        <label>1</label>
    </ligand>
</feature>
<evidence type="ECO:0000256" key="3">
    <source>
        <dbReference type="ARBA" id="ARBA00022679"/>
    </source>
</evidence>
<dbReference type="SUPFAM" id="SSF102114">
    <property type="entry name" value="Radical SAM enzymes"/>
    <property type="match status" value="1"/>
</dbReference>
<accession>A0ABQ6IPP2</accession>